<keyword evidence="1" id="KW-0732">Signal</keyword>
<accession>A0A9Q8P6R2</accession>
<reference evidence="2" key="2">
    <citation type="journal article" date="2022" name="Microb. Genom.">
        <title>A chromosome-scale genome assembly of the tomato pathogen Cladosporium fulvum reveals a compartmentalized genome architecture and the presence of a dispensable chromosome.</title>
        <authorList>
            <person name="Zaccaron A.Z."/>
            <person name="Chen L.H."/>
            <person name="Samaras A."/>
            <person name="Stergiopoulos I."/>
        </authorList>
    </citation>
    <scope>NUCLEOTIDE SEQUENCE</scope>
    <source>
        <strain evidence="2">Race5_Kim</strain>
    </source>
</reference>
<reference evidence="2" key="1">
    <citation type="submission" date="2021-12" db="EMBL/GenBank/DDBJ databases">
        <authorList>
            <person name="Zaccaron A."/>
            <person name="Stergiopoulos I."/>
        </authorList>
    </citation>
    <scope>NUCLEOTIDE SEQUENCE</scope>
    <source>
        <strain evidence="2">Race5_Kim</strain>
    </source>
</reference>
<dbReference type="AlphaFoldDB" id="A0A9Q8P6R2"/>
<evidence type="ECO:0000313" key="2">
    <source>
        <dbReference type="EMBL" id="UJO15405.1"/>
    </source>
</evidence>
<dbReference type="Proteomes" id="UP000756132">
    <property type="component" value="Chromosome 3"/>
</dbReference>
<dbReference type="KEGG" id="ffu:CLAFUR5_08301"/>
<dbReference type="RefSeq" id="XP_047759771.1">
    <property type="nucleotide sequence ID" value="XM_047907449.1"/>
</dbReference>
<feature type="chain" id="PRO_5040236462" evidence="1">
    <location>
        <begin position="30"/>
        <end position="337"/>
    </location>
</feature>
<keyword evidence="3" id="KW-1185">Reference proteome</keyword>
<dbReference type="GeneID" id="71988179"/>
<gene>
    <name evidence="2" type="ORF">CLAFUR5_08301</name>
</gene>
<feature type="signal peptide" evidence="1">
    <location>
        <begin position="1"/>
        <end position="29"/>
    </location>
</feature>
<proteinExistence type="predicted"/>
<sequence>MHVTKLLTGRTTLLIWLQHQCLLMIATQSSTPIPTSTFYLHQFTFLDILPETQPHPQATTMERTTPSTHTPATTTTTKKNIFRFFDLPRELRDDIYSRLSPRHARVKGKRCGLTFVRELRFPHFPVLDLLLVSRKFEFEYEEAIARDPRSKELVVDVDLKPVTKVWGATPNSLLDRLYPIERVEVRQNRRAMIEMWEASQWGANEDMQKLLPLMPSLKHFTSALSFKADIFERLVVLSGMTKASYEAEAIAEWLLDGAQGRNMLALQLHTVILIRTTLFRIKRIHRTDVEYRKWMVGQLREAGHFSPEGRSWTRSVNEHPKNEITLMGRPEVGSHTS</sequence>
<dbReference type="EMBL" id="CP090165">
    <property type="protein sequence ID" value="UJO15405.1"/>
    <property type="molecule type" value="Genomic_DNA"/>
</dbReference>
<protein>
    <submittedName>
        <fullName evidence="2">Uncharacterized protein</fullName>
    </submittedName>
</protein>
<evidence type="ECO:0000313" key="3">
    <source>
        <dbReference type="Proteomes" id="UP000756132"/>
    </source>
</evidence>
<name>A0A9Q8P6R2_PASFU</name>
<evidence type="ECO:0000256" key="1">
    <source>
        <dbReference type="SAM" id="SignalP"/>
    </source>
</evidence>
<organism evidence="2 3">
    <name type="scientific">Passalora fulva</name>
    <name type="common">Tomato leaf mold</name>
    <name type="synonym">Cladosporium fulvum</name>
    <dbReference type="NCBI Taxonomy" id="5499"/>
    <lineage>
        <taxon>Eukaryota</taxon>
        <taxon>Fungi</taxon>
        <taxon>Dikarya</taxon>
        <taxon>Ascomycota</taxon>
        <taxon>Pezizomycotina</taxon>
        <taxon>Dothideomycetes</taxon>
        <taxon>Dothideomycetidae</taxon>
        <taxon>Mycosphaerellales</taxon>
        <taxon>Mycosphaerellaceae</taxon>
        <taxon>Fulvia</taxon>
    </lineage>
</organism>